<dbReference type="Proteomes" id="UP000433883">
    <property type="component" value="Unassembled WGS sequence"/>
</dbReference>
<reference evidence="8 9" key="1">
    <citation type="submission" date="2019-11" db="EMBL/GenBank/DDBJ databases">
        <title>Venturia inaequalis Genome Resource.</title>
        <authorList>
            <person name="Lichtner F.J."/>
        </authorList>
    </citation>
    <scope>NUCLEOTIDE SEQUENCE [LARGE SCALE GENOMIC DNA]</scope>
    <source>
        <strain evidence="8">Bline_iso_100314</strain>
    </source>
</reference>
<dbReference type="PANTHER" id="PTHR23506">
    <property type="entry name" value="GH10249P"/>
    <property type="match status" value="1"/>
</dbReference>
<dbReference type="EMBL" id="WNWQ01000219">
    <property type="protein sequence ID" value="KAE9973946.1"/>
    <property type="molecule type" value="Genomic_DNA"/>
</dbReference>
<proteinExistence type="predicted"/>
<dbReference type="InterPro" id="IPR050930">
    <property type="entry name" value="MFS_Vesicular_Transporter"/>
</dbReference>
<feature type="transmembrane region" description="Helical" evidence="6">
    <location>
        <begin position="129"/>
        <end position="148"/>
    </location>
</feature>
<dbReference type="InterPro" id="IPR020846">
    <property type="entry name" value="MFS_dom"/>
</dbReference>
<evidence type="ECO:0000256" key="6">
    <source>
        <dbReference type="SAM" id="Phobius"/>
    </source>
</evidence>
<feature type="transmembrane region" description="Helical" evidence="6">
    <location>
        <begin position="67"/>
        <end position="87"/>
    </location>
</feature>
<feature type="transmembrane region" description="Helical" evidence="6">
    <location>
        <begin position="99"/>
        <end position="122"/>
    </location>
</feature>
<keyword evidence="3 6" id="KW-0812">Transmembrane</keyword>
<keyword evidence="5 6" id="KW-0472">Membrane</keyword>
<evidence type="ECO:0000313" key="8">
    <source>
        <dbReference type="EMBL" id="KAE9973946.1"/>
    </source>
</evidence>
<dbReference type="InterPro" id="IPR011701">
    <property type="entry name" value="MFS"/>
</dbReference>
<evidence type="ECO:0000256" key="2">
    <source>
        <dbReference type="ARBA" id="ARBA00022448"/>
    </source>
</evidence>
<evidence type="ECO:0000259" key="7">
    <source>
        <dbReference type="PROSITE" id="PS50850"/>
    </source>
</evidence>
<protein>
    <recommendedName>
        <fullName evidence="7">Major facilitator superfamily (MFS) profile domain-containing protein</fullName>
    </recommendedName>
</protein>
<keyword evidence="4 6" id="KW-1133">Transmembrane helix</keyword>
<keyword evidence="2" id="KW-0813">Transport</keyword>
<dbReference type="GO" id="GO:0016020">
    <property type="term" value="C:membrane"/>
    <property type="evidence" value="ECO:0007669"/>
    <property type="project" value="UniProtKB-SubCell"/>
</dbReference>
<evidence type="ECO:0000256" key="4">
    <source>
        <dbReference type="ARBA" id="ARBA00022989"/>
    </source>
</evidence>
<accession>A0A8H3YYW4</accession>
<dbReference type="InterPro" id="IPR036259">
    <property type="entry name" value="MFS_trans_sf"/>
</dbReference>
<feature type="transmembrane region" description="Helical" evidence="6">
    <location>
        <begin position="154"/>
        <end position="177"/>
    </location>
</feature>
<organism evidence="8 9">
    <name type="scientific">Venturia inaequalis</name>
    <name type="common">Apple scab fungus</name>
    <dbReference type="NCBI Taxonomy" id="5025"/>
    <lineage>
        <taxon>Eukaryota</taxon>
        <taxon>Fungi</taxon>
        <taxon>Dikarya</taxon>
        <taxon>Ascomycota</taxon>
        <taxon>Pezizomycotina</taxon>
        <taxon>Dothideomycetes</taxon>
        <taxon>Pleosporomycetidae</taxon>
        <taxon>Venturiales</taxon>
        <taxon>Venturiaceae</taxon>
        <taxon>Venturia</taxon>
    </lineage>
</organism>
<feature type="domain" description="Major facilitator superfamily (MFS) profile" evidence="7">
    <location>
        <begin position="24"/>
        <end position="243"/>
    </location>
</feature>
<evidence type="ECO:0000256" key="3">
    <source>
        <dbReference type="ARBA" id="ARBA00022692"/>
    </source>
</evidence>
<evidence type="ECO:0000313" key="9">
    <source>
        <dbReference type="Proteomes" id="UP000433883"/>
    </source>
</evidence>
<sequence length="243" mass="25948">MNLWNFSSDTPPRGLKWRSNTTFIIATVAIGLFTDLFLYGLIVPILPFMLRNRIDIPQDKVQSYTSGLLAAYAGASVLFSIPAGWIADKTGARQTPFLAGLAALLGATILLGVGQSIAVLVVARVLQGISAAVVWTVGLAMVLDTVGSENLGKVIGSIFSFISVGELLAPVLGGVLYDKTGYGGVFGLDVTKIAPKTPILTALETSSPLTTPTKKRPQNKPAFYPRRTRDWKVTKSQLKLNLA</sequence>
<dbReference type="SUPFAM" id="SSF103473">
    <property type="entry name" value="MFS general substrate transporter"/>
    <property type="match status" value="1"/>
</dbReference>
<name>A0A8H3YYW4_VENIN</name>
<evidence type="ECO:0000256" key="5">
    <source>
        <dbReference type="ARBA" id="ARBA00023136"/>
    </source>
</evidence>
<evidence type="ECO:0000256" key="1">
    <source>
        <dbReference type="ARBA" id="ARBA00004141"/>
    </source>
</evidence>
<gene>
    <name evidence="8" type="ORF">BLS_003345</name>
</gene>
<dbReference type="AlphaFoldDB" id="A0A8H3YYW4"/>
<comment type="caution">
    <text evidence="8">The sequence shown here is derived from an EMBL/GenBank/DDBJ whole genome shotgun (WGS) entry which is preliminary data.</text>
</comment>
<comment type="subcellular location">
    <subcellularLocation>
        <location evidence="1">Membrane</location>
        <topology evidence="1">Multi-pass membrane protein</topology>
    </subcellularLocation>
</comment>
<dbReference type="PROSITE" id="PS50850">
    <property type="entry name" value="MFS"/>
    <property type="match status" value="1"/>
</dbReference>
<dbReference type="Gene3D" id="1.20.1250.20">
    <property type="entry name" value="MFS general substrate transporter like domains"/>
    <property type="match status" value="1"/>
</dbReference>
<dbReference type="PANTHER" id="PTHR23506:SF37">
    <property type="entry name" value="MAJOR FACILITATOR SUPERFAMILY (MFS) PROFILE DOMAIN-CONTAINING PROTEIN"/>
    <property type="match status" value="1"/>
</dbReference>
<feature type="transmembrane region" description="Helical" evidence="6">
    <location>
        <begin position="20"/>
        <end position="46"/>
    </location>
</feature>
<dbReference type="Pfam" id="PF07690">
    <property type="entry name" value="MFS_1"/>
    <property type="match status" value="1"/>
</dbReference>
<dbReference type="GO" id="GO:0022857">
    <property type="term" value="F:transmembrane transporter activity"/>
    <property type="evidence" value="ECO:0007669"/>
    <property type="project" value="InterPro"/>
</dbReference>